<dbReference type="Gene3D" id="3.30.200.20">
    <property type="entry name" value="Phosphorylase Kinase, domain 1"/>
    <property type="match status" value="1"/>
</dbReference>
<organism evidence="9 10">
    <name type="scientific">Streptomyces ferrugineus</name>
    <dbReference type="NCBI Taxonomy" id="1413221"/>
    <lineage>
        <taxon>Bacteria</taxon>
        <taxon>Bacillati</taxon>
        <taxon>Actinomycetota</taxon>
        <taxon>Actinomycetes</taxon>
        <taxon>Kitasatosporales</taxon>
        <taxon>Streptomycetaceae</taxon>
        <taxon>Streptomyces</taxon>
    </lineage>
</organism>
<evidence type="ECO:0000256" key="7">
    <source>
        <dbReference type="SAM" id="Phobius"/>
    </source>
</evidence>
<dbReference type="RefSeq" id="WP_194041777.1">
    <property type="nucleotide sequence ID" value="NZ_CP063373.1"/>
</dbReference>
<dbReference type="GO" id="GO:0005524">
    <property type="term" value="F:ATP binding"/>
    <property type="evidence" value="ECO:0007669"/>
    <property type="project" value="UniProtKB-UniRule"/>
</dbReference>
<feature type="compositionally biased region" description="Pro residues" evidence="6">
    <location>
        <begin position="1"/>
        <end position="10"/>
    </location>
</feature>
<dbReference type="PROSITE" id="PS50011">
    <property type="entry name" value="PROTEIN_KINASE_DOM"/>
    <property type="match status" value="1"/>
</dbReference>
<dbReference type="PANTHER" id="PTHR43289:SF34">
    <property type="entry name" value="SERINE_THREONINE-PROTEIN KINASE YBDM-RELATED"/>
    <property type="match status" value="1"/>
</dbReference>
<dbReference type="AlphaFoldDB" id="A0A7M2SKA0"/>
<feature type="compositionally biased region" description="Low complexity" evidence="6">
    <location>
        <begin position="424"/>
        <end position="453"/>
    </location>
</feature>
<sequence>MTDQPQPRPSYTPASGEAALRQAGARPLRAADPTRIGPYVPLGLLGSGGMGHVYLARPADDSPGLAAVKVIRPEYAEDPRFRRRFEREAAVHAQVHTPRAPQLLGTGFDDSLLWMATQYLPGLDLAEAVRECGVLGPAGVWRLVADLGQALSAMAAAGVVHRDLKPSNVILSLQGAHVIDFGISQAADSSAITTTGSRVGTPAYMSPEYLREGRCDTASDVFSLACSLVYASTGNAPFGDGTGVDVMHRVAFEEPKPEVMTELSAADPGLAALLSACLAKDPAARPTPRQLIDAATAAGHGHAPSWQEPLGGRLRSRQQACEVLESASVEQTVHLRAPTERGVSPAPGPYGTPSSTPPGAYGTATPPAPYGMVPQGPPATGNGESGTRRSRRKPYLAAVAGIAVVAVAVGAFLLTRPELGETASALPTTSSTSSGTASEDEPASASPSPSASPSDEEKETEKDNEPDKEKGENRGEDGQTTGGAAVDGGDASGSGGGAGGAQPTVTVTATSGDASGGGGTGTSPTETPTTPAEPPWNAQCTYYSGTELTRHGDKNRRVTQVQCMLDKRGYSLGGAGVDGQFGDATLAAVKKFQSAKGLDVDGLVGPDTWAALRSST</sequence>
<feature type="domain" description="Protein kinase" evidence="8">
    <location>
        <begin position="39"/>
        <end position="303"/>
    </location>
</feature>
<dbReference type="SUPFAM" id="SSF47090">
    <property type="entry name" value="PGBD-like"/>
    <property type="match status" value="1"/>
</dbReference>
<feature type="compositionally biased region" description="Low complexity" evidence="6">
    <location>
        <begin position="478"/>
        <end position="489"/>
    </location>
</feature>
<dbReference type="InterPro" id="IPR017441">
    <property type="entry name" value="Protein_kinase_ATP_BS"/>
</dbReference>
<dbReference type="Pfam" id="PF00069">
    <property type="entry name" value="Pkinase"/>
    <property type="match status" value="1"/>
</dbReference>
<feature type="region of interest" description="Disordered" evidence="6">
    <location>
        <begin position="1"/>
        <end position="32"/>
    </location>
</feature>
<evidence type="ECO:0000256" key="5">
    <source>
        <dbReference type="PROSITE-ProRule" id="PRU10141"/>
    </source>
</evidence>
<dbReference type="InterPro" id="IPR036365">
    <property type="entry name" value="PGBD-like_sf"/>
</dbReference>
<dbReference type="InterPro" id="IPR002477">
    <property type="entry name" value="Peptidoglycan-bd-like"/>
</dbReference>
<dbReference type="Proteomes" id="UP000594205">
    <property type="component" value="Chromosome"/>
</dbReference>
<evidence type="ECO:0000256" key="2">
    <source>
        <dbReference type="ARBA" id="ARBA00022741"/>
    </source>
</evidence>
<dbReference type="EMBL" id="CP063373">
    <property type="protein sequence ID" value="QOV36135.1"/>
    <property type="molecule type" value="Genomic_DNA"/>
</dbReference>
<evidence type="ECO:0000256" key="6">
    <source>
        <dbReference type="SAM" id="MobiDB-lite"/>
    </source>
</evidence>
<keyword evidence="7" id="KW-1133">Transmembrane helix</keyword>
<dbReference type="Pfam" id="PF01471">
    <property type="entry name" value="PG_binding_1"/>
    <property type="match status" value="1"/>
</dbReference>
<keyword evidence="7" id="KW-0812">Transmembrane</keyword>
<dbReference type="Gene3D" id="1.10.101.10">
    <property type="entry name" value="PGBD-like superfamily/PGBD"/>
    <property type="match status" value="1"/>
</dbReference>
<dbReference type="InterPro" id="IPR011009">
    <property type="entry name" value="Kinase-like_dom_sf"/>
</dbReference>
<keyword evidence="1" id="KW-0808">Transferase</keyword>
<evidence type="ECO:0000256" key="4">
    <source>
        <dbReference type="ARBA" id="ARBA00022840"/>
    </source>
</evidence>
<feature type="region of interest" description="Disordered" evidence="6">
    <location>
        <begin position="332"/>
        <end position="390"/>
    </location>
</feature>
<proteinExistence type="predicted"/>
<evidence type="ECO:0000259" key="8">
    <source>
        <dbReference type="PROSITE" id="PS50011"/>
    </source>
</evidence>
<evidence type="ECO:0000313" key="9">
    <source>
        <dbReference type="EMBL" id="QOV36135.1"/>
    </source>
</evidence>
<keyword evidence="7" id="KW-0472">Membrane</keyword>
<feature type="compositionally biased region" description="Low complexity" evidence="6">
    <location>
        <begin position="349"/>
        <end position="365"/>
    </location>
</feature>
<keyword evidence="3 9" id="KW-0418">Kinase</keyword>
<name>A0A7M2SKA0_9ACTN</name>
<evidence type="ECO:0000256" key="1">
    <source>
        <dbReference type="ARBA" id="ARBA00022679"/>
    </source>
</evidence>
<feature type="transmembrane region" description="Helical" evidence="7">
    <location>
        <begin position="395"/>
        <end position="414"/>
    </location>
</feature>
<dbReference type="InterPro" id="IPR000719">
    <property type="entry name" value="Prot_kinase_dom"/>
</dbReference>
<accession>A0A7M2SKA0</accession>
<feature type="compositionally biased region" description="Low complexity" evidence="6">
    <location>
        <begin position="501"/>
        <end position="513"/>
    </location>
</feature>
<dbReference type="KEGG" id="sfeu:IM697_40000"/>
<feature type="compositionally biased region" description="Gly residues" evidence="6">
    <location>
        <begin position="490"/>
        <end position="500"/>
    </location>
</feature>
<keyword evidence="4 5" id="KW-0067">ATP-binding</keyword>
<protein>
    <submittedName>
        <fullName evidence="9">Protein kinase</fullName>
    </submittedName>
</protein>
<dbReference type="InterPro" id="IPR036366">
    <property type="entry name" value="PGBDSf"/>
</dbReference>
<dbReference type="SUPFAM" id="SSF56112">
    <property type="entry name" value="Protein kinase-like (PK-like)"/>
    <property type="match status" value="1"/>
</dbReference>
<keyword evidence="2 5" id="KW-0547">Nucleotide-binding</keyword>
<reference evidence="9 10" key="1">
    <citation type="submission" date="2020-10" db="EMBL/GenBank/DDBJ databases">
        <title>Streptomyces ferrugineus complate genome analysis.</title>
        <authorList>
            <person name="Anwar N."/>
        </authorList>
    </citation>
    <scope>NUCLEOTIDE SEQUENCE [LARGE SCALE GENOMIC DNA]</scope>
    <source>
        <strain evidence="9 10">CCTCC AA2014009</strain>
    </source>
</reference>
<dbReference type="SMART" id="SM00220">
    <property type="entry name" value="S_TKc"/>
    <property type="match status" value="1"/>
</dbReference>
<evidence type="ECO:0000313" key="10">
    <source>
        <dbReference type="Proteomes" id="UP000594205"/>
    </source>
</evidence>
<dbReference type="PROSITE" id="PS00107">
    <property type="entry name" value="PROTEIN_KINASE_ATP"/>
    <property type="match status" value="1"/>
</dbReference>
<feature type="region of interest" description="Disordered" evidence="6">
    <location>
        <begin position="424"/>
        <end position="538"/>
    </location>
</feature>
<dbReference type="Gene3D" id="1.10.510.10">
    <property type="entry name" value="Transferase(Phosphotransferase) domain 1"/>
    <property type="match status" value="1"/>
</dbReference>
<dbReference type="PROSITE" id="PS00108">
    <property type="entry name" value="PROTEIN_KINASE_ST"/>
    <property type="match status" value="1"/>
</dbReference>
<dbReference type="InterPro" id="IPR008271">
    <property type="entry name" value="Ser/Thr_kinase_AS"/>
</dbReference>
<dbReference type="GO" id="GO:0004674">
    <property type="term" value="F:protein serine/threonine kinase activity"/>
    <property type="evidence" value="ECO:0007669"/>
    <property type="project" value="TreeGrafter"/>
</dbReference>
<evidence type="ECO:0000256" key="3">
    <source>
        <dbReference type="ARBA" id="ARBA00022777"/>
    </source>
</evidence>
<dbReference type="PANTHER" id="PTHR43289">
    <property type="entry name" value="MITOGEN-ACTIVATED PROTEIN KINASE KINASE KINASE 20-RELATED"/>
    <property type="match status" value="1"/>
</dbReference>
<gene>
    <name evidence="9" type="ORF">IM697_40000</name>
</gene>
<feature type="compositionally biased region" description="Basic and acidic residues" evidence="6">
    <location>
        <begin position="459"/>
        <end position="477"/>
    </location>
</feature>
<keyword evidence="10" id="KW-1185">Reference proteome</keyword>
<dbReference type="CDD" id="cd14014">
    <property type="entry name" value="STKc_PknB_like"/>
    <property type="match status" value="1"/>
</dbReference>
<feature type="binding site" evidence="5">
    <location>
        <position position="69"/>
    </location>
    <ligand>
        <name>ATP</name>
        <dbReference type="ChEBI" id="CHEBI:30616"/>
    </ligand>
</feature>